<dbReference type="PRINTS" id="PR00619">
    <property type="entry name" value="GATAZNFINGER"/>
</dbReference>
<sequence length="425" mass="46828">MESFQENNFEKQEFRILKHQAGTKQGQITVCISLYSAEMEYKFQPNNVGHPGDLYQPIQSIQETVIDADQNVPVTDLSALQMSSNTQSQDTTNPAQNDDSVFSPIKPSTFYSNPTQSGQLYYQGTPKMPDSYGTGGQFYSSLFFQTWPYSSTTANSSVTATIAGASPCSSNTAELSFTQPTTVITDPTQMLVAPNQTTTQNFFPQTYQAYSTTDYYSPLHSANLLAAQTRLTAPTVACSSSGSASSRSSTGVSGASPEGRECVNCGAVQTPLWRRDGTGHYLCNACGLYHKMNGQNRPLVKPKKRQSAQKRTGIECVNCKTNNTTLWRRNSLGQPVCNACGLYHKLHNISRPISMKKDGIQTRNRKISTKNKNKKRGPSEGPFYDMLKPQPNPYSDMKFHLPSAHAYIPAATQTPYPAQFIFHAS</sequence>
<feature type="region of interest" description="Disordered" evidence="12">
    <location>
        <begin position="238"/>
        <end position="259"/>
    </location>
</feature>
<dbReference type="GO" id="GO:0045165">
    <property type="term" value="P:cell fate commitment"/>
    <property type="evidence" value="ECO:0007669"/>
    <property type="project" value="TreeGrafter"/>
</dbReference>
<evidence type="ECO:0000256" key="9">
    <source>
        <dbReference type="ARBA" id="ARBA00023163"/>
    </source>
</evidence>
<keyword evidence="5" id="KW-0862">Zinc</keyword>
<dbReference type="PROSITE" id="PS50114">
    <property type="entry name" value="GATA_ZN_FINGER_2"/>
    <property type="match status" value="2"/>
</dbReference>
<dbReference type="GO" id="GO:0000122">
    <property type="term" value="P:negative regulation of transcription by RNA polymerase II"/>
    <property type="evidence" value="ECO:0007669"/>
    <property type="project" value="TreeGrafter"/>
</dbReference>
<dbReference type="Pfam" id="PF00320">
    <property type="entry name" value="GATA"/>
    <property type="match status" value="2"/>
</dbReference>
<feature type="domain" description="GATA-type" evidence="13">
    <location>
        <begin position="310"/>
        <end position="363"/>
    </location>
</feature>
<keyword evidence="3" id="KW-0677">Repeat</keyword>
<proteinExistence type="predicted"/>
<feature type="domain" description="GATA-type" evidence="13">
    <location>
        <begin position="256"/>
        <end position="311"/>
    </location>
</feature>
<dbReference type="FunFam" id="3.30.50.10:FF:000032">
    <property type="entry name" value="Transcription factor GATA-3"/>
    <property type="match status" value="1"/>
</dbReference>
<evidence type="ECO:0000256" key="3">
    <source>
        <dbReference type="ARBA" id="ARBA00022737"/>
    </source>
</evidence>
<evidence type="ECO:0000256" key="10">
    <source>
        <dbReference type="ARBA" id="ARBA00023242"/>
    </source>
</evidence>
<dbReference type="FunFam" id="3.30.50.10:FF:000001">
    <property type="entry name" value="GATA transcription factor (GATAd)"/>
    <property type="match status" value="1"/>
</dbReference>
<keyword evidence="9" id="KW-0804">Transcription</keyword>
<keyword evidence="10" id="KW-0539">Nucleus</keyword>
<evidence type="ECO:0000256" key="5">
    <source>
        <dbReference type="ARBA" id="ARBA00022833"/>
    </source>
</evidence>
<dbReference type="GO" id="GO:0005634">
    <property type="term" value="C:nucleus"/>
    <property type="evidence" value="ECO:0007669"/>
    <property type="project" value="UniProtKB-SubCell"/>
</dbReference>
<dbReference type="Gene3D" id="3.30.50.10">
    <property type="entry name" value="Erythroid Transcription Factor GATA-1, subunit A"/>
    <property type="match status" value="2"/>
</dbReference>
<dbReference type="InterPro" id="IPR000679">
    <property type="entry name" value="Znf_GATA"/>
</dbReference>
<dbReference type="PROSITE" id="PS00344">
    <property type="entry name" value="GATA_ZN_FINGER_1"/>
    <property type="match status" value="2"/>
</dbReference>
<dbReference type="InterPro" id="IPR013088">
    <property type="entry name" value="Znf_NHR/GATA"/>
</dbReference>
<dbReference type="PANTHER" id="PTHR10071:SF281">
    <property type="entry name" value="BOX A-BINDING FACTOR-RELATED"/>
    <property type="match status" value="1"/>
</dbReference>
<feature type="compositionally biased region" description="Low complexity" evidence="12">
    <location>
        <begin position="238"/>
        <end position="256"/>
    </location>
</feature>
<keyword evidence="6" id="KW-0805">Transcription regulation</keyword>
<evidence type="ECO:0000256" key="1">
    <source>
        <dbReference type="ARBA" id="ARBA00004123"/>
    </source>
</evidence>
<evidence type="ECO:0000256" key="12">
    <source>
        <dbReference type="SAM" id="MobiDB-lite"/>
    </source>
</evidence>
<evidence type="ECO:0000256" key="2">
    <source>
        <dbReference type="ARBA" id="ARBA00022723"/>
    </source>
</evidence>
<evidence type="ECO:0000256" key="6">
    <source>
        <dbReference type="ARBA" id="ARBA00023015"/>
    </source>
</evidence>
<feature type="compositionally biased region" description="Polar residues" evidence="12">
    <location>
        <begin position="83"/>
        <end position="100"/>
    </location>
</feature>
<dbReference type="GO" id="GO:0000981">
    <property type="term" value="F:DNA-binding transcription factor activity, RNA polymerase II-specific"/>
    <property type="evidence" value="ECO:0007669"/>
    <property type="project" value="TreeGrafter"/>
</dbReference>
<dbReference type="CDD" id="cd00202">
    <property type="entry name" value="ZnF_GATA"/>
    <property type="match status" value="2"/>
</dbReference>
<evidence type="ECO:0000256" key="4">
    <source>
        <dbReference type="ARBA" id="ARBA00022771"/>
    </source>
</evidence>
<organism evidence="14">
    <name type="scientific">Wuchereria bancrofti</name>
    <dbReference type="NCBI Taxonomy" id="6293"/>
    <lineage>
        <taxon>Eukaryota</taxon>
        <taxon>Metazoa</taxon>
        <taxon>Ecdysozoa</taxon>
        <taxon>Nematoda</taxon>
        <taxon>Chromadorea</taxon>
        <taxon>Rhabditida</taxon>
        <taxon>Spirurina</taxon>
        <taxon>Spiruromorpha</taxon>
        <taxon>Filarioidea</taxon>
        <taxon>Onchocercidae</taxon>
        <taxon>Wuchereria</taxon>
    </lineage>
</organism>
<evidence type="ECO:0000256" key="8">
    <source>
        <dbReference type="ARBA" id="ARBA00023159"/>
    </source>
</evidence>
<comment type="subcellular location">
    <subcellularLocation>
        <location evidence="1">Nucleus</location>
    </subcellularLocation>
</comment>
<dbReference type="STRING" id="6293.A0A1I8EJC3"/>
<dbReference type="GO" id="GO:0000978">
    <property type="term" value="F:RNA polymerase II cis-regulatory region sequence-specific DNA binding"/>
    <property type="evidence" value="ECO:0007669"/>
    <property type="project" value="TreeGrafter"/>
</dbReference>
<dbReference type="GO" id="GO:0009888">
    <property type="term" value="P:tissue development"/>
    <property type="evidence" value="ECO:0007669"/>
    <property type="project" value="UniProtKB-ARBA"/>
</dbReference>
<reference evidence="14" key="1">
    <citation type="submission" date="2016-11" db="UniProtKB">
        <authorList>
            <consortium name="WormBaseParasite"/>
        </authorList>
    </citation>
    <scope>IDENTIFICATION</scope>
    <source>
        <strain evidence="14">pt0022</strain>
    </source>
</reference>
<dbReference type="PANTHER" id="PTHR10071">
    <property type="entry name" value="TRANSCRIPTION FACTOR GATA FAMILY MEMBER"/>
    <property type="match status" value="1"/>
</dbReference>
<keyword evidence="7" id="KW-0238">DNA-binding</keyword>
<dbReference type="WBParaSite" id="maker-PairedContig_245-snap-gene-0.16-mRNA-1">
    <property type="protein sequence ID" value="maker-PairedContig_245-snap-gene-0.16-mRNA-1"/>
    <property type="gene ID" value="maker-PairedContig_245-snap-gene-0.16"/>
</dbReference>
<dbReference type="AlphaFoldDB" id="A0A1I8EJC3"/>
<keyword evidence="2" id="KW-0479">Metal-binding</keyword>
<dbReference type="SMART" id="SM00401">
    <property type="entry name" value="ZnF_GATA"/>
    <property type="match status" value="2"/>
</dbReference>
<name>A0A1I8EJC3_WUCBA</name>
<feature type="region of interest" description="Disordered" evidence="12">
    <location>
        <begin position="83"/>
        <end position="116"/>
    </location>
</feature>
<evidence type="ECO:0000313" key="14">
    <source>
        <dbReference type="WBParaSite" id="maker-PairedContig_245-snap-gene-0.16-mRNA-1"/>
    </source>
</evidence>
<evidence type="ECO:0000256" key="7">
    <source>
        <dbReference type="ARBA" id="ARBA00023125"/>
    </source>
</evidence>
<dbReference type="SUPFAM" id="SSF57716">
    <property type="entry name" value="Glucocorticoid receptor-like (DNA-binding domain)"/>
    <property type="match status" value="2"/>
</dbReference>
<keyword evidence="8" id="KW-0010">Activator</keyword>
<keyword evidence="4 11" id="KW-0863">Zinc-finger</keyword>
<protein>
    <recommendedName>
        <fullName evidence="13">GATA-type domain-containing protein</fullName>
    </recommendedName>
</protein>
<dbReference type="InterPro" id="IPR039355">
    <property type="entry name" value="Transcription_factor_GATA"/>
</dbReference>
<evidence type="ECO:0000256" key="11">
    <source>
        <dbReference type="PROSITE-ProRule" id="PRU00094"/>
    </source>
</evidence>
<evidence type="ECO:0000259" key="13">
    <source>
        <dbReference type="PROSITE" id="PS50114"/>
    </source>
</evidence>
<dbReference type="GO" id="GO:0008270">
    <property type="term" value="F:zinc ion binding"/>
    <property type="evidence" value="ECO:0007669"/>
    <property type="project" value="UniProtKB-KW"/>
</dbReference>
<accession>A0A1I8EJC3</accession>
<dbReference type="GO" id="GO:0045944">
    <property type="term" value="P:positive regulation of transcription by RNA polymerase II"/>
    <property type="evidence" value="ECO:0007669"/>
    <property type="project" value="TreeGrafter"/>
</dbReference>